<dbReference type="GO" id="GO:0050660">
    <property type="term" value="F:flavin adenine dinucleotide binding"/>
    <property type="evidence" value="ECO:0007669"/>
    <property type="project" value="InterPro"/>
</dbReference>
<feature type="domain" description="Acyl-CoA dehydrogenase/oxidase N-terminal" evidence="10">
    <location>
        <begin position="55"/>
        <end position="137"/>
    </location>
</feature>
<proteinExistence type="inferred from homology"/>
<dbReference type="Proteomes" id="UP001211065">
    <property type="component" value="Unassembled WGS sequence"/>
</dbReference>
<evidence type="ECO:0000256" key="4">
    <source>
        <dbReference type="ARBA" id="ARBA00022630"/>
    </source>
</evidence>
<dbReference type="InterPro" id="IPR009100">
    <property type="entry name" value="AcylCoA_DH/oxidase_NM_dom_sf"/>
</dbReference>
<evidence type="ECO:0000259" key="10">
    <source>
        <dbReference type="Pfam" id="PF02771"/>
    </source>
</evidence>
<feature type="domain" description="Acyl-CoA oxidase/dehydrogenase middle" evidence="9">
    <location>
        <begin position="141"/>
        <end position="246"/>
    </location>
</feature>
<evidence type="ECO:0000256" key="2">
    <source>
        <dbReference type="ARBA" id="ARBA00009347"/>
    </source>
</evidence>
<dbReference type="PANTHER" id="PTHR48083:SF13">
    <property type="entry name" value="ACYL-COA DEHYDROGENASE FAMILY MEMBER 11"/>
    <property type="match status" value="1"/>
</dbReference>
<evidence type="ECO:0000313" key="12">
    <source>
        <dbReference type="Proteomes" id="UP001211065"/>
    </source>
</evidence>
<dbReference type="InterPro" id="IPR050741">
    <property type="entry name" value="Acyl-CoA_dehydrogenase"/>
</dbReference>
<name>A0AAD5U3I6_9FUNG</name>
<dbReference type="Pfam" id="PF02770">
    <property type="entry name" value="Acyl-CoA_dh_M"/>
    <property type="match status" value="1"/>
</dbReference>
<dbReference type="SUPFAM" id="SSF47203">
    <property type="entry name" value="Acyl-CoA dehydrogenase C-terminal domain-like"/>
    <property type="match status" value="1"/>
</dbReference>
<dbReference type="InterPro" id="IPR013786">
    <property type="entry name" value="AcylCoA_DH/ox_N"/>
</dbReference>
<dbReference type="FunFam" id="2.40.110.10:FF:000002">
    <property type="entry name" value="Acyl-CoA dehydrogenase fadE12"/>
    <property type="match status" value="1"/>
</dbReference>
<dbReference type="GO" id="GO:0003995">
    <property type="term" value="F:acyl-CoA dehydrogenase activity"/>
    <property type="evidence" value="ECO:0007669"/>
    <property type="project" value="TreeGrafter"/>
</dbReference>
<dbReference type="PANTHER" id="PTHR48083">
    <property type="entry name" value="MEDIUM-CHAIN SPECIFIC ACYL-COA DEHYDROGENASE, MITOCHONDRIAL-RELATED"/>
    <property type="match status" value="1"/>
</dbReference>
<dbReference type="InterPro" id="IPR036250">
    <property type="entry name" value="AcylCo_DH-like_C"/>
</dbReference>
<dbReference type="AlphaFoldDB" id="A0AAD5U3I6"/>
<dbReference type="EMBL" id="JADGJW010000216">
    <property type="protein sequence ID" value="KAJ3221662.1"/>
    <property type="molecule type" value="Genomic_DNA"/>
</dbReference>
<protein>
    <recommendedName>
        <fullName evidence="13">Acyl-CoA dehydrogenase</fullName>
    </recommendedName>
</protein>
<comment type="caution">
    <text evidence="11">The sequence shown here is derived from an EMBL/GenBank/DDBJ whole genome shotgun (WGS) entry which is preliminary data.</text>
</comment>
<dbReference type="Pfam" id="PF02771">
    <property type="entry name" value="Acyl-CoA_dh_N"/>
    <property type="match status" value="1"/>
</dbReference>
<sequence length="437" mass="48931">MFVFSEKFLNLKQILTEFVELECIPAEKTFFLQMGKVGTPERWRVSLMIIPEVLEELKAKAKTLGLWNLFLAKEYGQYGAGLTNLEYAVLCETLGKSFIAPEACNCSAPDTGNMEVLAKYGNEAQKEKWLKPLLDGKIRSAFAMTEPRVASSDATNIETYITKDPKNPDYYLISGRKWWISGAGDPRCKIYLLMGKNDANNKDKHRQQSVIIIPADTPGITVLRPLTVFGYDDAPHGHCEILFENVRVHKENMILGEGRGFEIVQGRLGPGRIHHCMRQIGFAERALEYHILRVTDSSRKTFGKFLFQHGDVATTIAQSRMEIEGARMLVLAAASQIDKGGAKSAMKQIAMAKVICPNMTLRVIDRSIQAHGGAGVSQDFPLAYMYAGSRTLRIADGPDEVHMMQIARSELKKAKDLSSHYEKQQKIAADFKVKHKL</sequence>
<organism evidence="11 12">
    <name type="scientific">Clydaea vesicula</name>
    <dbReference type="NCBI Taxonomy" id="447962"/>
    <lineage>
        <taxon>Eukaryota</taxon>
        <taxon>Fungi</taxon>
        <taxon>Fungi incertae sedis</taxon>
        <taxon>Chytridiomycota</taxon>
        <taxon>Chytridiomycota incertae sedis</taxon>
        <taxon>Chytridiomycetes</taxon>
        <taxon>Lobulomycetales</taxon>
        <taxon>Lobulomycetaceae</taxon>
        <taxon>Clydaea</taxon>
    </lineage>
</organism>
<dbReference type="InterPro" id="IPR009075">
    <property type="entry name" value="AcylCo_DH/oxidase_C"/>
</dbReference>
<evidence type="ECO:0000256" key="1">
    <source>
        <dbReference type="ARBA" id="ARBA00001974"/>
    </source>
</evidence>
<accession>A0AAD5U3I6</accession>
<evidence type="ECO:0008006" key="13">
    <source>
        <dbReference type="Google" id="ProtNLM"/>
    </source>
</evidence>
<comment type="subunit">
    <text evidence="3">Homodimer.</text>
</comment>
<dbReference type="Gene3D" id="2.40.110.10">
    <property type="entry name" value="Butyryl-CoA Dehydrogenase, subunit A, domain 2"/>
    <property type="match status" value="1"/>
</dbReference>
<evidence type="ECO:0000256" key="3">
    <source>
        <dbReference type="ARBA" id="ARBA00011738"/>
    </source>
</evidence>
<gene>
    <name evidence="11" type="ORF">HK099_003253</name>
</gene>
<evidence type="ECO:0000313" key="11">
    <source>
        <dbReference type="EMBL" id="KAJ3221662.1"/>
    </source>
</evidence>
<comment type="similarity">
    <text evidence="2 7">Belongs to the acyl-CoA dehydrogenase family.</text>
</comment>
<reference evidence="11" key="1">
    <citation type="submission" date="2020-05" db="EMBL/GenBank/DDBJ databases">
        <title>Phylogenomic resolution of chytrid fungi.</title>
        <authorList>
            <person name="Stajich J.E."/>
            <person name="Amses K."/>
            <person name="Simmons R."/>
            <person name="Seto K."/>
            <person name="Myers J."/>
            <person name="Bonds A."/>
            <person name="Quandt C.A."/>
            <person name="Barry K."/>
            <person name="Liu P."/>
            <person name="Grigoriev I."/>
            <person name="Longcore J.E."/>
            <person name="James T.Y."/>
        </authorList>
    </citation>
    <scope>NUCLEOTIDE SEQUENCE</scope>
    <source>
        <strain evidence="11">JEL0476</strain>
    </source>
</reference>
<evidence type="ECO:0000256" key="5">
    <source>
        <dbReference type="ARBA" id="ARBA00022827"/>
    </source>
</evidence>
<dbReference type="GO" id="GO:0005737">
    <property type="term" value="C:cytoplasm"/>
    <property type="evidence" value="ECO:0007669"/>
    <property type="project" value="TreeGrafter"/>
</dbReference>
<comment type="cofactor">
    <cofactor evidence="1 7">
        <name>FAD</name>
        <dbReference type="ChEBI" id="CHEBI:57692"/>
    </cofactor>
</comment>
<keyword evidence="4 7" id="KW-0285">Flavoprotein</keyword>
<dbReference type="InterPro" id="IPR006091">
    <property type="entry name" value="Acyl-CoA_Oxase/DH_mid-dom"/>
</dbReference>
<dbReference type="Pfam" id="PF00441">
    <property type="entry name" value="Acyl-CoA_dh_1"/>
    <property type="match status" value="1"/>
</dbReference>
<evidence type="ECO:0000259" key="8">
    <source>
        <dbReference type="Pfam" id="PF00441"/>
    </source>
</evidence>
<keyword evidence="12" id="KW-1185">Reference proteome</keyword>
<evidence type="ECO:0000256" key="7">
    <source>
        <dbReference type="RuleBase" id="RU362125"/>
    </source>
</evidence>
<dbReference type="GO" id="GO:0033539">
    <property type="term" value="P:fatty acid beta-oxidation using acyl-CoA dehydrogenase"/>
    <property type="evidence" value="ECO:0007669"/>
    <property type="project" value="TreeGrafter"/>
</dbReference>
<dbReference type="InterPro" id="IPR046373">
    <property type="entry name" value="Acyl-CoA_Oxase/DH_mid-dom_sf"/>
</dbReference>
<keyword evidence="6 7" id="KW-0560">Oxidoreductase</keyword>
<evidence type="ECO:0000259" key="9">
    <source>
        <dbReference type="Pfam" id="PF02770"/>
    </source>
</evidence>
<dbReference type="Gene3D" id="1.20.140.10">
    <property type="entry name" value="Butyryl-CoA Dehydrogenase, subunit A, domain 3"/>
    <property type="match status" value="1"/>
</dbReference>
<dbReference type="InterPro" id="IPR037069">
    <property type="entry name" value="AcylCoA_DH/ox_N_sf"/>
</dbReference>
<evidence type="ECO:0000256" key="6">
    <source>
        <dbReference type="ARBA" id="ARBA00023002"/>
    </source>
</evidence>
<feature type="domain" description="Acyl-CoA dehydrogenase/oxidase C-terminal" evidence="8">
    <location>
        <begin position="258"/>
        <end position="409"/>
    </location>
</feature>
<dbReference type="SUPFAM" id="SSF56645">
    <property type="entry name" value="Acyl-CoA dehydrogenase NM domain-like"/>
    <property type="match status" value="1"/>
</dbReference>
<dbReference type="Gene3D" id="1.10.540.10">
    <property type="entry name" value="Acyl-CoA dehydrogenase/oxidase, N-terminal domain"/>
    <property type="match status" value="1"/>
</dbReference>
<keyword evidence="5 7" id="KW-0274">FAD</keyword>